<reference evidence="3 4" key="1">
    <citation type="journal article" date="2017" name="Mol. Ecol.">
        <title>Comparative and population genomic landscape of Phellinus noxius: A hypervariable fungus causing root rot in trees.</title>
        <authorList>
            <person name="Chung C.L."/>
            <person name="Lee T.J."/>
            <person name="Akiba M."/>
            <person name="Lee H.H."/>
            <person name="Kuo T.H."/>
            <person name="Liu D."/>
            <person name="Ke H.M."/>
            <person name="Yokoi T."/>
            <person name="Roa M.B."/>
            <person name="Lu M.J."/>
            <person name="Chang Y.Y."/>
            <person name="Ann P.J."/>
            <person name="Tsai J.N."/>
            <person name="Chen C.Y."/>
            <person name="Tzean S.S."/>
            <person name="Ota Y."/>
            <person name="Hattori T."/>
            <person name="Sahashi N."/>
            <person name="Liou R.F."/>
            <person name="Kikuchi T."/>
            <person name="Tsai I.J."/>
        </authorList>
    </citation>
    <scope>NUCLEOTIDE SEQUENCE [LARGE SCALE GENOMIC DNA]</scope>
    <source>
        <strain evidence="3 4">FFPRI411160</strain>
    </source>
</reference>
<dbReference type="AlphaFoldDB" id="A0A286U6Y8"/>
<evidence type="ECO:0000313" key="3">
    <source>
        <dbReference type="EMBL" id="PAV15322.1"/>
    </source>
</evidence>
<proteinExistence type="predicted"/>
<keyword evidence="4" id="KW-1185">Reference proteome</keyword>
<feature type="compositionally biased region" description="Polar residues" evidence="1">
    <location>
        <begin position="221"/>
        <end position="257"/>
    </location>
</feature>
<organism evidence="3 4">
    <name type="scientific">Pyrrhoderma noxium</name>
    <dbReference type="NCBI Taxonomy" id="2282107"/>
    <lineage>
        <taxon>Eukaryota</taxon>
        <taxon>Fungi</taxon>
        <taxon>Dikarya</taxon>
        <taxon>Basidiomycota</taxon>
        <taxon>Agaricomycotina</taxon>
        <taxon>Agaricomycetes</taxon>
        <taxon>Hymenochaetales</taxon>
        <taxon>Hymenochaetaceae</taxon>
        <taxon>Pyrrhoderma</taxon>
    </lineage>
</organism>
<feature type="compositionally biased region" description="Low complexity" evidence="1">
    <location>
        <begin position="8"/>
        <end position="37"/>
    </location>
</feature>
<dbReference type="EMBL" id="NBII01000010">
    <property type="protein sequence ID" value="PAV15322.1"/>
    <property type="molecule type" value="Genomic_DNA"/>
</dbReference>
<sequence length="354" mass="38930">MSSTPTGSLVPNLSSEVSSSISGTSSIVSTPSVSSLVGEGGASDGNQNGTAESGGSGGGGPPVIQDSTTILLIVLFVFLAFFVYLVTCGYSSRRTRSFFRRARGDEVRYWLKWKKPLIWDVWVSDTGYVSDEKRLGDDDLPMMNKWEDIRKPLSVAQVRGKARLEKLASGVNPSSAMYFIRTRRTPAIEDIDPIFSLDQNNHHTGTRYQTRAPSLARVRGSRQTPAERSYQTQVIKESSLTSHKGNTKTSELSNNDNGNKEAFDLKRKRKKLQVTVLIAMPNPSKPMFVHKQQDDALSGKLIEELSRGDIGNRTKADNNKSGMCVNDSEVDIIDIGIARVPIDSRDLEGIIQRS</sequence>
<evidence type="ECO:0000256" key="1">
    <source>
        <dbReference type="SAM" id="MobiDB-lite"/>
    </source>
</evidence>
<feature type="region of interest" description="Disordered" evidence="1">
    <location>
        <begin position="219"/>
        <end position="262"/>
    </location>
</feature>
<dbReference type="InParanoid" id="A0A286U6Y8"/>
<keyword evidence="2" id="KW-1133">Transmembrane helix</keyword>
<evidence type="ECO:0000256" key="2">
    <source>
        <dbReference type="SAM" id="Phobius"/>
    </source>
</evidence>
<name>A0A286U6Y8_9AGAM</name>
<feature type="region of interest" description="Disordered" evidence="1">
    <location>
        <begin position="1"/>
        <end position="60"/>
    </location>
</feature>
<feature type="transmembrane region" description="Helical" evidence="2">
    <location>
        <begin position="70"/>
        <end position="91"/>
    </location>
</feature>
<evidence type="ECO:0000313" key="4">
    <source>
        <dbReference type="Proteomes" id="UP000217199"/>
    </source>
</evidence>
<gene>
    <name evidence="3" type="ORF">PNOK_0908400</name>
</gene>
<accession>A0A286U6Y8</accession>
<dbReference type="Proteomes" id="UP000217199">
    <property type="component" value="Unassembled WGS sequence"/>
</dbReference>
<comment type="caution">
    <text evidence="3">The sequence shown here is derived from an EMBL/GenBank/DDBJ whole genome shotgun (WGS) entry which is preliminary data.</text>
</comment>
<keyword evidence="2" id="KW-0812">Transmembrane</keyword>
<keyword evidence="2" id="KW-0472">Membrane</keyword>
<protein>
    <submittedName>
        <fullName evidence="3">Uncharacterized protein</fullName>
    </submittedName>
</protein>